<protein>
    <submittedName>
        <fullName evidence="1">Uncharacterized protein</fullName>
    </submittedName>
</protein>
<proteinExistence type="predicted"/>
<sequence>MAVLLIGGVQLFMGLFGEYLGRIFDEVQQKSLYIVKQQQRFESMEKDSVSLTLLLGELRY</sequence>
<evidence type="ECO:0000313" key="2">
    <source>
        <dbReference type="Proteomes" id="UP000631421"/>
    </source>
</evidence>
<reference evidence="1" key="2">
    <citation type="submission" date="2020-08" db="EMBL/GenBank/DDBJ databases">
        <authorList>
            <person name="Chen M."/>
            <person name="Teng W."/>
            <person name="Zhao L."/>
            <person name="Hu C."/>
            <person name="Zhou Y."/>
            <person name="Han B."/>
            <person name="Song L."/>
            <person name="Shu W."/>
        </authorList>
    </citation>
    <scope>NUCLEOTIDE SEQUENCE</scope>
    <source>
        <strain evidence="1">FACHB-1277</strain>
    </source>
</reference>
<dbReference type="RefSeq" id="WP_190353148.1">
    <property type="nucleotide sequence ID" value="NZ_JACJPY010000133.1"/>
</dbReference>
<keyword evidence="2" id="KW-1185">Reference proteome</keyword>
<dbReference type="Proteomes" id="UP000631421">
    <property type="component" value="Unassembled WGS sequence"/>
</dbReference>
<name>A0A926UX66_9CYAN</name>
<evidence type="ECO:0000313" key="1">
    <source>
        <dbReference type="EMBL" id="MBD2152684.1"/>
    </source>
</evidence>
<organism evidence="1 2">
    <name type="scientific">Pseudanabaena cinerea FACHB-1277</name>
    <dbReference type="NCBI Taxonomy" id="2949581"/>
    <lineage>
        <taxon>Bacteria</taxon>
        <taxon>Bacillati</taxon>
        <taxon>Cyanobacteriota</taxon>
        <taxon>Cyanophyceae</taxon>
        <taxon>Pseudanabaenales</taxon>
        <taxon>Pseudanabaenaceae</taxon>
        <taxon>Pseudanabaena</taxon>
        <taxon>Pseudanabaena cinerea</taxon>
    </lineage>
</organism>
<gene>
    <name evidence="1" type="ORF">H6F44_21550</name>
</gene>
<reference evidence="1" key="1">
    <citation type="journal article" date="2015" name="ISME J.">
        <title>Draft Genome Sequence of Streptomyces incarnatus NRRL8089, which Produces the Nucleoside Antibiotic Sinefungin.</title>
        <authorList>
            <person name="Oshima K."/>
            <person name="Hattori M."/>
            <person name="Shimizu H."/>
            <person name="Fukuda K."/>
            <person name="Nemoto M."/>
            <person name="Inagaki K."/>
            <person name="Tamura T."/>
        </authorList>
    </citation>
    <scope>NUCLEOTIDE SEQUENCE</scope>
    <source>
        <strain evidence="1">FACHB-1277</strain>
    </source>
</reference>
<comment type="caution">
    <text evidence="1">The sequence shown here is derived from an EMBL/GenBank/DDBJ whole genome shotgun (WGS) entry which is preliminary data.</text>
</comment>
<dbReference type="EMBL" id="JACJPY010000133">
    <property type="protein sequence ID" value="MBD2152684.1"/>
    <property type="molecule type" value="Genomic_DNA"/>
</dbReference>
<accession>A0A926UX66</accession>
<dbReference type="AlphaFoldDB" id="A0A926UX66"/>